<keyword evidence="2" id="KW-1185">Reference proteome</keyword>
<gene>
    <name evidence="1" type="ORF">HC352_03610</name>
</gene>
<dbReference type="EMBL" id="CP050804">
    <property type="protein sequence ID" value="QJC21680.1"/>
    <property type="molecule type" value="Genomic_DNA"/>
</dbReference>
<evidence type="ECO:0000313" key="2">
    <source>
        <dbReference type="Proteomes" id="UP000502298"/>
    </source>
</evidence>
<sequence>MKRPLMKSLAESLVLAPRMLRTDAAGVLLVCAIADQTEGYMITAIARVDLALDNAVHHVASDLADFFVDTHPDRVCLCWLTTEHELHNEESVQRTRVASILRELCVLIEQSPHLLTTEITTFYTDRQKWGELTLKTGVLTSVGQLAPYSRLLETPLACELMLEENEPAEGIWGRVAFRRRKLSSDAEKRYRDDPDDVHGRLLWANTLKKVQVDFPDLLPHRTVHFLGGTDRIGKLNAALHDAEIRDRILLWVVTGKKIQEDVEWENCYSFMRQASMNEEVIQRARQAIRVLNACGSFSADDSPCAYGTIAYIYWWLGETQSASTAAKMSLCSDSSYRMANLITAILGARIMPPWMK</sequence>
<organism evidence="1 2">
    <name type="scientific">Arcanobacterium buesumense</name>
    <dbReference type="NCBI Taxonomy" id="2722751"/>
    <lineage>
        <taxon>Bacteria</taxon>
        <taxon>Bacillati</taxon>
        <taxon>Actinomycetota</taxon>
        <taxon>Actinomycetes</taxon>
        <taxon>Actinomycetales</taxon>
        <taxon>Actinomycetaceae</taxon>
        <taxon>Arcanobacterium</taxon>
    </lineage>
</organism>
<dbReference type="Proteomes" id="UP000502298">
    <property type="component" value="Chromosome"/>
</dbReference>
<proteinExistence type="predicted"/>
<dbReference type="AlphaFoldDB" id="A0A6H2EKC3"/>
<name>A0A6H2EKC3_9ACTO</name>
<reference evidence="1 2" key="1">
    <citation type="submission" date="2020-03" db="EMBL/GenBank/DDBJ databases">
        <title>Complete genome of Arcanobacterium buesumensis sp. nov. strain 2701.</title>
        <authorList>
            <person name="Borowiak M."/>
            <person name="Alssahen M."/>
            <person name="Laemmler C."/>
            <person name="Malorny B."/>
            <person name="Hassan A."/>
            <person name="Prenger-Berninghoff E."/>
            <person name="Ploetz M."/>
            <person name="Abdulmawjood A."/>
        </authorList>
    </citation>
    <scope>NUCLEOTIDE SEQUENCE [LARGE SCALE GENOMIC DNA]</scope>
    <source>
        <strain evidence="1 2">2701</strain>
    </source>
</reference>
<accession>A0A6H2EKC3</accession>
<protein>
    <submittedName>
        <fullName evidence="1">DUF4192 family protein</fullName>
    </submittedName>
</protein>
<dbReference type="KEGG" id="arca:HC352_03610"/>
<evidence type="ECO:0000313" key="1">
    <source>
        <dbReference type="EMBL" id="QJC21680.1"/>
    </source>
</evidence>